<dbReference type="InterPro" id="IPR036868">
    <property type="entry name" value="TusA-like_sf"/>
</dbReference>
<comment type="caution">
    <text evidence="5">The sequence shown here is derived from an EMBL/GenBank/DDBJ whole genome shotgun (WGS) entry which is preliminary data.</text>
</comment>
<dbReference type="InterPro" id="IPR022931">
    <property type="entry name" value="Sulphur_carrier_TusA"/>
</dbReference>
<dbReference type="Gene3D" id="3.30.110.40">
    <property type="entry name" value="TusA-like domain"/>
    <property type="match status" value="1"/>
</dbReference>
<evidence type="ECO:0000256" key="2">
    <source>
        <dbReference type="ARBA" id="ARBA00022490"/>
    </source>
</evidence>
<dbReference type="GO" id="GO:0005737">
    <property type="term" value="C:cytoplasm"/>
    <property type="evidence" value="ECO:0007669"/>
    <property type="project" value="UniProtKB-SubCell"/>
</dbReference>
<dbReference type="HAMAP" id="MF_00413">
    <property type="entry name" value="Thiourid_synth_A"/>
    <property type="match status" value="1"/>
</dbReference>
<dbReference type="PROSITE" id="PS01148">
    <property type="entry name" value="UPF0033"/>
    <property type="match status" value="1"/>
</dbReference>
<dbReference type="GO" id="GO:0097163">
    <property type="term" value="F:sulfur carrier activity"/>
    <property type="evidence" value="ECO:0007669"/>
    <property type="project" value="UniProtKB-UniRule"/>
</dbReference>
<comment type="similarity">
    <text evidence="1 3">Belongs to the sulfur carrier protein TusA family.</text>
</comment>
<feature type="active site" description="Cysteine persulfide intermediate" evidence="3">
    <location>
        <position position="19"/>
    </location>
</feature>
<dbReference type="AlphaFoldDB" id="A0AAW8R728"/>
<dbReference type="NCBIfam" id="NF001423">
    <property type="entry name" value="PRK00299.1"/>
    <property type="match status" value="1"/>
</dbReference>
<organism evidence="5 6">
    <name type="scientific">Brumicola blandensis</name>
    <dbReference type="NCBI Taxonomy" id="3075611"/>
    <lineage>
        <taxon>Bacteria</taxon>
        <taxon>Pseudomonadati</taxon>
        <taxon>Pseudomonadota</taxon>
        <taxon>Gammaproteobacteria</taxon>
        <taxon>Alteromonadales</taxon>
        <taxon>Alteromonadaceae</taxon>
        <taxon>Brumicola</taxon>
    </lineage>
</organism>
<evidence type="ECO:0000256" key="1">
    <source>
        <dbReference type="ARBA" id="ARBA00008984"/>
    </source>
</evidence>
<dbReference type="RefSeq" id="WP_311362541.1">
    <property type="nucleotide sequence ID" value="NZ_JAVRIE010000006.1"/>
</dbReference>
<feature type="domain" description="UPF0033" evidence="4">
    <location>
        <begin position="12"/>
        <end position="36"/>
    </location>
</feature>
<dbReference type="Proteomes" id="UP001249020">
    <property type="component" value="Unassembled WGS sequence"/>
</dbReference>
<dbReference type="GO" id="GO:0016740">
    <property type="term" value="F:transferase activity"/>
    <property type="evidence" value="ECO:0007669"/>
    <property type="project" value="UniProtKB-KW"/>
</dbReference>
<accession>A0AAW8R728</accession>
<dbReference type="InterPro" id="IPR001455">
    <property type="entry name" value="TusA-like"/>
</dbReference>
<keyword evidence="2 3" id="KW-0963">Cytoplasm</keyword>
<evidence type="ECO:0000259" key="4">
    <source>
        <dbReference type="PROSITE" id="PS01148"/>
    </source>
</evidence>
<sequence>MTDIFEQADHQLDAIGLRCPEPVMMIRLQIRKMQNGETLAISADDHSTTRDVPSFCRFMQHTLVASDTAQAPYRYVIKKGV</sequence>
<name>A0AAW8R728_9ALTE</name>
<comment type="subcellular location">
    <subcellularLocation>
        <location evidence="3">Cytoplasm</location>
    </subcellularLocation>
</comment>
<evidence type="ECO:0000313" key="6">
    <source>
        <dbReference type="Proteomes" id="UP001249020"/>
    </source>
</evidence>
<dbReference type="PANTHER" id="PTHR33279">
    <property type="entry name" value="SULFUR CARRIER PROTEIN YEDF-RELATED"/>
    <property type="match status" value="1"/>
</dbReference>
<gene>
    <name evidence="3 5" type="primary">tusA</name>
    <name evidence="5" type="ORF">RM544_14605</name>
</gene>
<proteinExistence type="inferred from homology"/>
<dbReference type="Pfam" id="PF01206">
    <property type="entry name" value="TusA"/>
    <property type="match status" value="1"/>
</dbReference>
<dbReference type="EMBL" id="JAVRIE010000006">
    <property type="protein sequence ID" value="MDT0583778.1"/>
    <property type="molecule type" value="Genomic_DNA"/>
</dbReference>
<evidence type="ECO:0000313" key="5">
    <source>
        <dbReference type="EMBL" id="MDT0583778.1"/>
    </source>
</evidence>
<dbReference type="PANTHER" id="PTHR33279:SF2">
    <property type="entry name" value="SULFUR CARRIER PROTEIN TUSA"/>
    <property type="match status" value="1"/>
</dbReference>
<dbReference type="CDD" id="cd03423">
    <property type="entry name" value="SirA"/>
    <property type="match status" value="1"/>
</dbReference>
<reference evidence="5 6" key="1">
    <citation type="submission" date="2023-09" db="EMBL/GenBank/DDBJ databases">
        <authorList>
            <person name="Rey-Velasco X."/>
        </authorList>
    </citation>
    <scope>NUCLEOTIDE SEQUENCE [LARGE SCALE GENOMIC DNA]</scope>
    <source>
        <strain evidence="5 6">W409</strain>
    </source>
</reference>
<dbReference type="GO" id="GO:0002143">
    <property type="term" value="P:tRNA wobble position uridine thiolation"/>
    <property type="evidence" value="ECO:0007669"/>
    <property type="project" value="InterPro"/>
</dbReference>
<keyword evidence="5" id="KW-0808">Transferase</keyword>
<dbReference type="SUPFAM" id="SSF64307">
    <property type="entry name" value="SirA-like"/>
    <property type="match status" value="1"/>
</dbReference>
<comment type="function">
    <text evidence="3">Sulfur carrier protein which probably makes part of a sulfur-relay system.</text>
</comment>
<evidence type="ECO:0000256" key="3">
    <source>
        <dbReference type="HAMAP-Rule" id="MF_00413"/>
    </source>
</evidence>
<protein>
    <recommendedName>
        <fullName evidence="3">Sulfur carrier protein TusA</fullName>
    </recommendedName>
</protein>
<keyword evidence="6" id="KW-1185">Reference proteome</keyword>